<sequence>MGMPTITPGNRTQEQVMTDLIESIAMQERALSHIVNAESEKMQAIINMDTVSTQQLLQLNQSVEHMINAAARLETVLQAKLELSNQECNINEEEEVDS</sequence>
<comment type="caution">
    <text evidence="1">The sequence shown here is derived from an EMBL/GenBank/DDBJ whole genome shotgun (WGS) entry which is preliminary data.</text>
</comment>
<keyword evidence="2" id="KW-1185">Reference proteome</keyword>
<dbReference type="GeneID" id="73794948"/>
<name>A0A4R3TH66_9FIRM</name>
<gene>
    <name evidence="1" type="ORF">EDD61_10663</name>
</gene>
<accession>A0A4R3TH66</accession>
<protein>
    <submittedName>
        <fullName evidence="1">Uncharacterized protein</fullName>
    </submittedName>
</protein>
<organism evidence="1 2">
    <name type="scientific">Longicatena caecimuris</name>
    <dbReference type="NCBI Taxonomy" id="1796635"/>
    <lineage>
        <taxon>Bacteria</taxon>
        <taxon>Bacillati</taxon>
        <taxon>Bacillota</taxon>
        <taxon>Erysipelotrichia</taxon>
        <taxon>Erysipelotrichales</taxon>
        <taxon>Erysipelotrichaceae</taxon>
        <taxon>Longicatena</taxon>
    </lineage>
</organism>
<dbReference type="AlphaFoldDB" id="A0A4R3TH66"/>
<dbReference type="EMBL" id="SMBP01000006">
    <property type="protein sequence ID" value="TCU60554.1"/>
    <property type="molecule type" value="Genomic_DNA"/>
</dbReference>
<dbReference type="RefSeq" id="WP_008689543.1">
    <property type="nucleotide sequence ID" value="NZ_AP024510.1"/>
</dbReference>
<reference evidence="1 2" key="1">
    <citation type="submission" date="2019-03" db="EMBL/GenBank/DDBJ databases">
        <title>Genomic Encyclopedia of Type Strains, Phase IV (KMG-IV): sequencing the most valuable type-strain genomes for metagenomic binning, comparative biology and taxonomic classification.</title>
        <authorList>
            <person name="Goeker M."/>
        </authorList>
    </citation>
    <scope>NUCLEOTIDE SEQUENCE [LARGE SCALE GENOMIC DNA]</scope>
    <source>
        <strain evidence="1 2">DSM 29481</strain>
    </source>
</reference>
<dbReference type="InterPro" id="IPR058705">
    <property type="entry name" value="A_ENA"/>
</dbReference>
<evidence type="ECO:0000313" key="1">
    <source>
        <dbReference type="EMBL" id="TCU60554.1"/>
    </source>
</evidence>
<dbReference type="Proteomes" id="UP000295773">
    <property type="component" value="Unassembled WGS sequence"/>
</dbReference>
<proteinExistence type="predicted"/>
<evidence type="ECO:0000313" key="2">
    <source>
        <dbReference type="Proteomes" id="UP000295773"/>
    </source>
</evidence>
<dbReference type="Pfam" id="PF26595">
    <property type="entry name" value="A_ENA"/>
    <property type="match status" value="1"/>
</dbReference>